<keyword evidence="2" id="KW-0812">Transmembrane</keyword>
<dbReference type="SUPFAM" id="SSF55874">
    <property type="entry name" value="ATPase domain of HSP90 chaperone/DNA topoisomerase II/histidine kinase"/>
    <property type="match status" value="1"/>
</dbReference>
<sequence>MTGAGYAVLVLLVLLLFGGGFLLGRRTARPVRTSDVGTPVEHATFETLHTASLAAPPLRAGLTEESARKSARRLRSLLGTDALCLTDRDRVLVWDGEGEHHGKHVMDQVRGLLASGRDTAFHSDCDDLDCPLRWAVAVPLTVDHRVLGTLIAYAPRESAVLARAAGEVARWVCVQLELAELDRSRTQLIEAEIRALRAQISPHFIFNSLAAIASFVRTDPERARELLLEFADFTRYSFRSHGDFTTLADELHSIDQYLALVRARFGKRLSVRLQVAPEVLPVALPFLCLQPLVENAVKHGLEGAVTLPRDLNSARTGEAPIRITISALDAGSEAVVVIEDDGTGMDPERLRQILRGEGGTSTGIGLLNVDERLRQVYGDDYGLVIETGTGAGMKVTVRLPKYRAGVHGS</sequence>
<dbReference type="InterPro" id="IPR010559">
    <property type="entry name" value="Sig_transdc_His_kin_internal"/>
</dbReference>
<keyword evidence="2" id="KW-0472">Membrane</keyword>
<evidence type="ECO:0000256" key="2">
    <source>
        <dbReference type="SAM" id="Phobius"/>
    </source>
</evidence>
<dbReference type="Gene3D" id="3.30.565.10">
    <property type="entry name" value="Histidine kinase-like ATPase, C-terminal domain"/>
    <property type="match status" value="1"/>
</dbReference>
<gene>
    <name evidence="4" type="ORF">ABZV61_29510</name>
</gene>
<evidence type="ECO:0000259" key="3">
    <source>
        <dbReference type="PROSITE" id="PS50109"/>
    </source>
</evidence>
<dbReference type="PANTHER" id="PTHR34220">
    <property type="entry name" value="SENSOR HISTIDINE KINASE YPDA"/>
    <property type="match status" value="1"/>
</dbReference>
<dbReference type="InterPro" id="IPR050640">
    <property type="entry name" value="Bact_2-comp_sensor_kinase"/>
</dbReference>
<dbReference type="InterPro" id="IPR036890">
    <property type="entry name" value="HATPase_C_sf"/>
</dbReference>
<dbReference type="GO" id="GO:0016301">
    <property type="term" value="F:kinase activity"/>
    <property type="evidence" value="ECO:0007669"/>
    <property type="project" value="UniProtKB-KW"/>
</dbReference>
<keyword evidence="1 4" id="KW-0808">Transferase</keyword>
<name>A0ABV2UJB5_9ACTN</name>
<protein>
    <submittedName>
        <fullName evidence="4">Histidine kinase</fullName>
    </submittedName>
</protein>
<evidence type="ECO:0000313" key="4">
    <source>
        <dbReference type="EMBL" id="MET8436843.1"/>
    </source>
</evidence>
<dbReference type="PROSITE" id="PS50109">
    <property type="entry name" value="HIS_KIN"/>
    <property type="match status" value="1"/>
</dbReference>
<organism evidence="4 5">
    <name type="scientific">Streptomyces sp. 900116325</name>
    <dbReference type="NCBI Taxonomy" id="3154295"/>
    <lineage>
        <taxon>Bacteria</taxon>
        <taxon>Bacillati</taxon>
        <taxon>Actinomycetota</taxon>
        <taxon>Actinomycetes</taxon>
        <taxon>Kitasatosporales</taxon>
        <taxon>Streptomycetaceae</taxon>
        <taxon>Streptomyces</taxon>
    </lineage>
</organism>
<dbReference type="RefSeq" id="WP_356498208.1">
    <property type="nucleotide sequence ID" value="NZ_JBEXEF010000103.1"/>
</dbReference>
<dbReference type="PANTHER" id="PTHR34220:SF7">
    <property type="entry name" value="SENSOR HISTIDINE KINASE YPDA"/>
    <property type="match status" value="1"/>
</dbReference>
<dbReference type="InterPro" id="IPR005467">
    <property type="entry name" value="His_kinase_dom"/>
</dbReference>
<dbReference type="InterPro" id="IPR003594">
    <property type="entry name" value="HATPase_dom"/>
</dbReference>
<keyword evidence="5" id="KW-1185">Reference proteome</keyword>
<reference evidence="4 5" key="1">
    <citation type="submission" date="2024-06" db="EMBL/GenBank/DDBJ databases">
        <title>The Natural Products Discovery Center: Release of the First 8490 Sequenced Strains for Exploring Actinobacteria Biosynthetic Diversity.</title>
        <authorList>
            <person name="Kalkreuter E."/>
            <person name="Kautsar S.A."/>
            <person name="Yang D."/>
            <person name="Bader C.D."/>
            <person name="Teijaro C.N."/>
            <person name="Fluegel L."/>
            <person name="Davis C.M."/>
            <person name="Simpson J.R."/>
            <person name="Lauterbach L."/>
            <person name="Steele A.D."/>
            <person name="Gui C."/>
            <person name="Meng S."/>
            <person name="Li G."/>
            <person name="Viehrig K."/>
            <person name="Ye F."/>
            <person name="Su P."/>
            <person name="Kiefer A.F."/>
            <person name="Nichols A."/>
            <person name="Cepeda A.J."/>
            <person name="Yan W."/>
            <person name="Fan B."/>
            <person name="Jiang Y."/>
            <person name="Adhikari A."/>
            <person name="Zheng C.-J."/>
            <person name="Schuster L."/>
            <person name="Cowan T.M."/>
            <person name="Smanski M.J."/>
            <person name="Chevrette M.G."/>
            <person name="De Carvalho L.P.S."/>
            <person name="Shen B."/>
        </authorList>
    </citation>
    <scope>NUCLEOTIDE SEQUENCE [LARGE SCALE GENOMIC DNA]</scope>
    <source>
        <strain evidence="4 5">NPDC005137</strain>
    </source>
</reference>
<feature type="transmembrane region" description="Helical" evidence="2">
    <location>
        <begin position="6"/>
        <end position="24"/>
    </location>
</feature>
<dbReference type="Proteomes" id="UP001550044">
    <property type="component" value="Unassembled WGS sequence"/>
</dbReference>
<feature type="domain" description="Histidine kinase" evidence="3">
    <location>
        <begin position="289"/>
        <end position="403"/>
    </location>
</feature>
<keyword evidence="1 4" id="KW-0418">Kinase</keyword>
<proteinExistence type="predicted"/>
<keyword evidence="2" id="KW-1133">Transmembrane helix</keyword>
<evidence type="ECO:0000256" key="1">
    <source>
        <dbReference type="ARBA" id="ARBA00022777"/>
    </source>
</evidence>
<dbReference type="Pfam" id="PF06580">
    <property type="entry name" value="His_kinase"/>
    <property type="match status" value="1"/>
</dbReference>
<evidence type="ECO:0000313" key="5">
    <source>
        <dbReference type="Proteomes" id="UP001550044"/>
    </source>
</evidence>
<dbReference type="Pfam" id="PF02518">
    <property type="entry name" value="HATPase_c"/>
    <property type="match status" value="1"/>
</dbReference>
<accession>A0ABV2UJB5</accession>
<comment type="caution">
    <text evidence="4">The sequence shown here is derived from an EMBL/GenBank/DDBJ whole genome shotgun (WGS) entry which is preliminary data.</text>
</comment>
<dbReference type="EMBL" id="JBEXIP010000030">
    <property type="protein sequence ID" value="MET8436843.1"/>
    <property type="molecule type" value="Genomic_DNA"/>
</dbReference>